<feature type="transmembrane region" description="Helical" evidence="5">
    <location>
        <begin position="53"/>
        <end position="74"/>
    </location>
</feature>
<evidence type="ECO:0000256" key="4">
    <source>
        <dbReference type="ARBA" id="ARBA00023136"/>
    </source>
</evidence>
<evidence type="ECO:0000256" key="1">
    <source>
        <dbReference type="ARBA" id="ARBA00004141"/>
    </source>
</evidence>
<name>A0AAQ4E604_AMBAM</name>
<sequence length="362" mass="39528">MAAANSAYLLTFILLYEGTGPTRRWCFLMLHTALVGTLVTPSVQIVALLRPRWILAHGLLITPAAMFVVSCFLLEESPAWLIAKWRLREAEEGVLLAAKINGQDVDHVRAGFRVLTEELGKLKNSLELMHTSSPSEAILEAMRMRRRAVAAFFSRFTLSGVYFGLVVSEKTSGYFLQAASIVMSTTVYVSIVWALSRCGVRETLSAVLAITCCIALTKSLVMLNSDTTVTPFVDAAMKAVAAGSVSVVMCYAGETFPTNIRSVGISLSMFFGGLGSLVGIFITKVKSEPEGIHFNMYAAVMTMLSIVVVQWLPEVFIQKPVPPPENILSPEERKVALQASLPPIEVKKSRSYRKGKATVAQQ</sequence>
<dbReference type="Gene3D" id="1.20.1250.20">
    <property type="entry name" value="MFS general substrate transporter like domains"/>
    <property type="match status" value="1"/>
</dbReference>
<organism evidence="6 7">
    <name type="scientific">Amblyomma americanum</name>
    <name type="common">Lone star tick</name>
    <dbReference type="NCBI Taxonomy" id="6943"/>
    <lineage>
        <taxon>Eukaryota</taxon>
        <taxon>Metazoa</taxon>
        <taxon>Ecdysozoa</taxon>
        <taxon>Arthropoda</taxon>
        <taxon>Chelicerata</taxon>
        <taxon>Arachnida</taxon>
        <taxon>Acari</taxon>
        <taxon>Parasitiformes</taxon>
        <taxon>Ixodida</taxon>
        <taxon>Ixodoidea</taxon>
        <taxon>Ixodidae</taxon>
        <taxon>Amblyomminae</taxon>
        <taxon>Amblyomma</taxon>
    </lineage>
</organism>
<feature type="transmembrane region" description="Helical" evidence="5">
    <location>
        <begin position="294"/>
        <end position="312"/>
    </location>
</feature>
<feature type="transmembrane region" description="Helical" evidence="5">
    <location>
        <begin position="174"/>
        <end position="196"/>
    </location>
</feature>
<dbReference type="EMBL" id="JARKHS020021591">
    <property type="protein sequence ID" value="KAK8770143.1"/>
    <property type="molecule type" value="Genomic_DNA"/>
</dbReference>
<evidence type="ECO:0000256" key="2">
    <source>
        <dbReference type="ARBA" id="ARBA00022692"/>
    </source>
</evidence>
<protein>
    <submittedName>
        <fullName evidence="6">Uncharacterized protein</fullName>
    </submittedName>
</protein>
<accession>A0AAQ4E604</accession>
<keyword evidence="3 5" id="KW-1133">Transmembrane helix</keyword>
<dbReference type="Pfam" id="PF00083">
    <property type="entry name" value="Sugar_tr"/>
    <property type="match status" value="1"/>
</dbReference>
<dbReference type="GO" id="GO:0022857">
    <property type="term" value="F:transmembrane transporter activity"/>
    <property type="evidence" value="ECO:0007669"/>
    <property type="project" value="InterPro"/>
</dbReference>
<comment type="subcellular location">
    <subcellularLocation>
        <location evidence="1">Membrane</location>
        <topology evidence="1">Multi-pass membrane protein</topology>
    </subcellularLocation>
</comment>
<evidence type="ECO:0000256" key="3">
    <source>
        <dbReference type="ARBA" id="ARBA00022989"/>
    </source>
</evidence>
<comment type="caution">
    <text evidence="6">The sequence shown here is derived from an EMBL/GenBank/DDBJ whole genome shotgun (WGS) entry which is preliminary data.</text>
</comment>
<evidence type="ECO:0000313" key="7">
    <source>
        <dbReference type="Proteomes" id="UP001321473"/>
    </source>
</evidence>
<evidence type="ECO:0000313" key="6">
    <source>
        <dbReference type="EMBL" id="KAK8770143.1"/>
    </source>
</evidence>
<keyword evidence="4 5" id="KW-0472">Membrane</keyword>
<dbReference type="InterPro" id="IPR036259">
    <property type="entry name" value="MFS_trans_sf"/>
</dbReference>
<feature type="transmembrane region" description="Helical" evidence="5">
    <location>
        <begin position="148"/>
        <end position="168"/>
    </location>
</feature>
<feature type="transmembrane region" description="Helical" evidence="5">
    <location>
        <begin position="203"/>
        <end position="223"/>
    </location>
</feature>
<dbReference type="GO" id="GO:0016020">
    <property type="term" value="C:membrane"/>
    <property type="evidence" value="ECO:0007669"/>
    <property type="project" value="UniProtKB-SubCell"/>
</dbReference>
<proteinExistence type="predicted"/>
<dbReference type="SUPFAM" id="SSF103473">
    <property type="entry name" value="MFS general substrate transporter"/>
    <property type="match status" value="1"/>
</dbReference>
<dbReference type="Proteomes" id="UP001321473">
    <property type="component" value="Unassembled WGS sequence"/>
</dbReference>
<dbReference type="InterPro" id="IPR005828">
    <property type="entry name" value="MFS_sugar_transport-like"/>
</dbReference>
<dbReference type="AlphaFoldDB" id="A0AAQ4E604"/>
<dbReference type="PANTHER" id="PTHR24064">
    <property type="entry name" value="SOLUTE CARRIER FAMILY 22 MEMBER"/>
    <property type="match status" value="1"/>
</dbReference>
<gene>
    <name evidence="6" type="ORF">V5799_013389</name>
</gene>
<keyword evidence="2 5" id="KW-0812">Transmembrane</keyword>
<feature type="transmembrane region" description="Helical" evidence="5">
    <location>
        <begin position="264"/>
        <end position="282"/>
    </location>
</feature>
<evidence type="ECO:0000256" key="5">
    <source>
        <dbReference type="SAM" id="Phobius"/>
    </source>
</evidence>
<reference evidence="6 7" key="1">
    <citation type="journal article" date="2023" name="Arcadia Sci">
        <title>De novo assembly of a long-read Amblyomma americanum tick genome.</title>
        <authorList>
            <person name="Chou S."/>
            <person name="Poskanzer K.E."/>
            <person name="Rollins M."/>
            <person name="Thuy-Boun P.S."/>
        </authorList>
    </citation>
    <scope>NUCLEOTIDE SEQUENCE [LARGE SCALE GENOMIC DNA]</scope>
    <source>
        <strain evidence="6">F_SG_1</strain>
        <tissue evidence="6">Salivary glands</tissue>
    </source>
</reference>
<keyword evidence="7" id="KW-1185">Reference proteome</keyword>
<feature type="transmembrane region" description="Helical" evidence="5">
    <location>
        <begin position="25"/>
        <end position="47"/>
    </location>
</feature>